<accession>A0A9P7W699</accession>
<evidence type="ECO:0000313" key="3">
    <source>
        <dbReference type="Proteomes" id="UP000812287"/>
    </source>
</evidence>
<comment type="caution">
    <text evidence="2">The sequence shown here is derived from an EMBL/GenBank/DDBJ whole genome shotgun (WGS) entry which is preliminary data.</text>
</comment>
<proteinExistence type="predicted"/>
<evidence type="ECO:0000313" key="2">
    <source>
        <dbReference type="EMBL" id="KAG7452036.1"/>
    </source>
</evidence>
<dbReference type="EMBL" id="MU250524">
    <property type="protein sequence ID" value="KAG7452036.1"/>
    <property type="molecule type" value="Genomic_DNA"/>
</dbReference>
<reference evidence="2" key="1">
    <citation type="submission" date="2020-11" db="EMBL/GenBank/DDBJ databases">
        <title>Adaptations for nitrogen fixation in a non-lichenized fungal sporocarp promotes dispersal by wood-feeding termites.</title>
        <authorList>
            <consortium name="DOE Joint Genome Institute"/>
            <person name="Koch R.A."/>
            <person name="Yoon G."/>
            <person name="Arayal U."/>
            <person name="Lail K."/>
            <person name="Amirebrahimi M."/>
            <person name="Labutti K."/>
            <person name="Lipzen A."/>
            <person name="Riley R."/>
            <person name="Barry K."/>
            <person name="Henrissat B."/>
            <person name="Grigoriev I.V."/>
            <person name="Herr J.R."/>
            <person name="Aime M.C."/>
        </authorList>
    </citation>
    <scope>NUCLEOTIDE SEQUENCE</scope>
    <source>
        <strain evidence="2">MCA 3950</strain>
    </source>
</reference>
<keyword evidence="3" id="KW-1185">Reference proteome</keyword>
<dbReference type="RefSeq" id="XP_043045536.1">
    <property type="nucleotide sequence ID" value="XM_043180346.1"/>
</dbReference>
<sequence>MCHATTAEGEPKKEIVDLSLSPSLVQRPPKTGSLKRHSSFDSLSTPEHSFSRHPATFCSRSIGSTSPPSLTRSPPSPPPFSLTTFSPKPSPTTIIFTITVTEPPVTHTRNVLITVQATATVLSLSLITETFTETIDRTTMLPPTTHTETKLINSTEIATAITQTETVTATTPTPSSTGAHFQSKF</sequence>
<dbReference type="GeneID" id="66102642"/>
<dbReference type="AlphaFoldDB" id="A0A9P7W699"/>
<gene>
    <name evidence="2" type="ORF">BT62DRAFT_277460</name>
</gene>
<dbReference type="Proteomes" id="UP000812287">
    <property type="component" value="Unassembled WGS sequence"/>
</dbReference>
<protein>
    <submittedName>
        <fullName evidence="2">Uncharacterized protein</fullName>
    </submittedName>
</protein>
<name>A0A9P7W699_9AGAR</name>
<feature type="region of interest" description="Disordered" evidence="1">
    <location>
        <begin position="1"/>
        <end position="82"/>
    </location>
</feature>
<evidence type="ECO:0000256" key="1">
    <source>
        <dbReference type="SAM" id="MobiDB-lite"/>
    </source>
</evidence>
<feature type="compositionally biased region" description="Low complexity" evidence="1">
    <location>
        <begin position="64"/>
        <end position="73"/>
    </location>
</feature>
<organism evidence="2 3">
    <name type="scientific">Guyanagaster necrorhizus</name>
    <dbReference type="NCBI Taxonomy" id="856835"/>
    <lineage>
        <taxon>Eukaryota</taxon>
        <taxon>Fungi</taxon>
        <taxon>Dikarya</taxon>
        <taxon>Basidiomycota</taxon>
        <taxon>Agaricomycotina</taxon>
        <taxon>Agaricomycetes</taxon>
        <taxon>Agaricomycetidae</taxon>
        <taxon>Agaricales</taxon>
        <taxon>Marasmiineae</taxon>
        <taxon>Physalacriaceae</taxon>
        <taxon>Guyanagaster</taxon>
    </lineage>
</organism>